<feature type="chain" id="PRO_5047011555" evidence="1">
    <location>
        <begin position="18"/>
        <end position="239"/>
    </location>
</feature>
<name>A0ABR3JIK8_9AGAR</name>
<dbReference type="EMBL" id="JASNQZ010000006">
    <property type="protein sequence ID" value="KAL0955594.1"/>
    <property type="molecule type" value="Genomic_DNA"/>
</dbReference>
<evidence type="ECO:0000313" key="3">
    <source>
        <dbReference type="Proteomes" id="UP001556367"/>
    </source>
</evidence>
<evidence type="ECO:0000256" key="1">
    <source>
        <dbReference type="SAM" id="SignalP"/>
    </source>
</evidence>
<comment type="caution">
    <text evidence="2">The sequence shown here is derived from an EMBL/GenBank/DDBJ whole genome shotgun (WGS) entry which is preliminary data.</text>
</comment>
<keyword evidence="1" id="KW-0732">Signal</keyword>
<gene>
    <name evidence="2" type="ORF">HGRIS_001830</name>
</gene>
<proteinExistence type="predicted"/>
<reference evidence="3" key="1">
    <citation type="submission" date="2024-06" db="EMBL/GenBank/DDBJ databases">
        <title>Multi-omics analyses provide insights into the biosynthesis of the anticancer antibiotic pleurotin in Hohenbuehelia grisea.</title>
        <authorList>
            <person name="Weaver J.A."/>
            <person name="Alberti F."/>
        </authorList>
    </citation>
    <scope>NUCLEOTIDE SEQUENCE [LARGE SCALE GENOMIC DNA]</scope>
    <source>
        <strain evidence="3">T-177</strain>
    </source>
</reference>
<protein>
    <submittedName>
        <fullName evidence="2">Uncharacterized protein</fullName>
    </submittedName>
</protein>
<feature type="signal peptide" evidence="1">
    <location>
        <begin position="1"/>
        <end position="17"/>
    </location>
</feature>
<keyword evidence="3" id="KW-1185">Reference proteome</keyword>
<organism evidence="2 3">
    <name type="scientific">Hohenbuehelia grisea</name>
    <dbReference type="NCBI Taxonomy" id="104357"/>
    <lineage>
        <taxon>Eukaryota</taxon>
        <taxon>Fungi</taxon>
        <taxon>Dikarya</taxon>
        <taxon>Basidiomycota</taxon>
        <taxon>Agaricomycotina</taxon>
        <taxon>Agaricomycetes</taxon>
        <taxon>Agaricomycetidae</taxon>
        <taxon>Agaricales</taxon>
        <taxon>Pleurotineae</taxon>
        <taxon>Pleurotaceae</taxon>
        <taxon>Hohenbuehelia</taxon>
    </lineage>
</organism>
<dbReference type="Proteomes" id="UP001556367">
    <property type="component" value="Unassembled WGS sequence"/>
</dbReference>
<sequence>MRFSVFVSVAFALGAFAGPQTHRLEKRGQTHACEDTGLKIPLRTEPGIPLVGFSKPVSQQTCLDFNEGEAPYWTYTDPTQTVAKEVKTRVIAPDETKCEHIVEIQLLKQVLESPGGPCSQIPAKQGRTPEIEKEFRLKFKQITDIINNRPNIVFADKALEGQKGDLVNKWQNGKTYTDKSKKNLLMAVNDFLSRTSAQSLGVAAELDVRIAQLFPGTKLHVRDLWSGVLSFAATAHKGL</sequence>
<evidence type="ECO:0000313" key="2">
    <source>
        <dbReference type="EMBL" id="KAL0955594.1"/>
    </source>
</evidence>
<accession>A0ABR3JIK8</accession>